<dbReference type="InterPro" id="IPR009057">
    <property type="entry name" value="Homeodomain-like_sf"/>
</dbReference>
<dbReference type="InterPro" id="IPR036271">
    <property type="entry name" value="Tet_transcr_reg_TetR-rel_C_sf"/>
</dbReference>
<sequence>MPKNNSLIKASAGSRRSTQKEKTRMLILDSARNLFNKSGFDKTSTRAIAKDAGVGIGTVFSHFPNKQSLLIAALLDDLSSTLKKATETLSDDVTVCDKLIHIAGYFYSYYAKKPDLSRTYLKEMWFVKGEWGGELFAQAHQFLSLLNKIFEEAIQTNEIRPEADTMLCARAFFSHYLNVLFEGLSEKEFDQGKMTDVLQSLVNQLVEGIGPHKNTQGANT</sequence>
<dbReference type="InParanoid" id="A0A0D2J9X3"/>
<dbReference type="Pfam" id="PF00440">
    <property type="entry name" value="TetR_N"/>
    <property type="match status" value="1"/>
</dbReference>
<dbReference type="InterPro" id="IPR001647">
    <property type="entry name" value="HTH_TetR"/>
</dbReference>
<dbReference type="PRINTS" id="PR00455">
    <property type="entry name" value="HTHTETR"/>
</dbReference>
<protein>
    <recommendedName>
        <fullName evidence="6">HTH tetR-type domain-containing protein</fullName>
    </recommendedName>
</protein>
<dbReference type="STRING" id="1429043.X474_19255"/>
<dbReference type="PANTHER" id="PTHR30055">
    <property type="entry name" value="HTH-TYPE TRANSCRIPTIONAL REGULATOR RUTR"/>
    <property type="match status" value="1"/>
</dbReference>
<dbReference type="PANTHER" id="PTHR30055:SF234">
    <property type="entry name" value="HTH-TYPE TRANSCRIPTIONAL REGULATOR BETI"/>
    <property type="match status" value="1"/>
</dbReference>
<proteinExistence type="predicted"/>
<dbReference type="OrthoDB" id="5431414at2"/>
<evidence type="ECO:0000259" key="6">
    <source>
        <dbReference type="PROSITE" id="PS50977"/>
    </source>
</evidence>
<dbReference type="EMBL" id="AZAC01000032">
    <property type="protein sequence ID" value="KIX12471.1"/>
    <property type="molecule type" value="Genomic_DNA"/>
</dbReference>
<keyword evidence="8" id="KW-1185">Reference proteome</keyword>
<dbReference type="InterPro" id="IPR050109">
    <property type="entry name" value="HTH-type_TetR-like_transc_reg"/>
</dbReference>
<dbReference type="GO" id="GO:0000976">
    <property type="term" value="F:transcription cis-regulatory region binding"/>
    <property type="evidence" value="ECO:0007669"/>
    <property type="project" value="TreeGrafter"/>
</dbReference>
<dbReference type="Gene3D" id="1.10.10.60">
    <property type="entry name" value="Homeodomain-like"/>
    <property type="match status" value="1"/>
</dbReference>
<feature type="region of interest" description="Disordered" evidence="5">
    <location>
        <begin position="1"/>
        <end position="21"/>
    </location>
</feature>
<evidence type="ECO:0000313" key="8">
    <source>
        <dbReference type="Proteomes" id="UP000032233"/>
    </source>
</evidence>
<evidence type="ECO:0000256" key="5">
    <source>
        <dbReference type="SAM" id="MobiDB-lite"/>
    </source>
</evidence>
<dbReference type="GO" id="GO:0003700">
    <property type="term" value="F:DNA-binding transcription factor activity"/>
    <property type="evidence" value="ECO:0007669"/>
    <property type="project" value="TreeGrafter"/>
</dbReference>
<evidence type="ECO:0000256" key="1">
    <source>
        <dbReference type="ARBA" id="ARBA00023015"/>
    </source>
</evidence>
<evidence type="ECO:0000256" key="3">
    <source>
        <dbReference type="ARBA" id="ARBA00023163"/>
    </source>
</evidence>
<accession>A0A0D2J9X3</accession>
<keyword evidence="2 4" id="KW-0238">DNA-binding</keyword>
<keyword evidence="1" id="KW-0805">Transcription regulation</keyword>
<keyword evidence="3" id="KW-0804">Transcription</keyword>
<dbReference type="SUPFAM" id="SSF48498">
    <property type="entry name" value="Tetracyclin repressor-like, C-terminal domain"/>
    <property type="match status" value="1"/>
</dbReference>
<evidence type="ECO:0000256" key="2">
    <source>
        <dbReference type="ARBA" id="ARBA00023125"/>
    </source>
</evidence>
<evidence type="ECO:0000313" key="7">
    <source>
        <dbReference type="EMBL" id="KIX12471.1"/>
    </source>
</evidence>
<evidence type="ECO:0000256" key="4">
    <source>
        <dbReference type="PROSITE-ProRule" id="PRU00335"/>
    </source>
</evidence>
<dbReference type="PROSITE" id="PS50977">
    <property type="entry name" value="HTH_TETR_2"/>
    <property type="match status" value="1"/>
</dbReference>
<dbReference type="Proteomes" id="UP000032233">
    <property type="component" value="Unassembled WGS sequence"/>
</dbReference>
<reference evidence="7 8" key="1">
    <citation type="submission" date="2013-11" db="EMBL/GenBank/DDBJ databases">
        <title>Metagenomic analysis of a methanogenic consortium involved in long chain n-alkane degradation.</title>
        <authorList>
            <person name="Davidova I.A."/>
            <person name="Callaghan A.V."/>
            <person name="Wawrik B."/>
            <person name="Pruitt S."/>
            <person name="Marks C."/>
            <person name="Duncan K.E."/>
            <person name="Suflita J.M."/>
        </authorList>
    </citation>
    <scope>NUCLEOTIDE SEQUENCE [LARGE SCALE GENOMIC DNA]</scope>
    <source>
        <strain evidence="7 8">SPR</strain>
    </source>
</reference>
<name>A0A0D2J9X3_9BACT</name>
<organism evidence="7 8">
    <name type="scientific">Dethiosulfatarculus sandiegensis</name>
    <dbReference type="NCBI Taxonomy" id="1429043"/>
    <lineage>
        <taxon>Bacteria</taxon>
        <taxon>Pseudomonadati</taxon>
        <taxon>Thermodesulfobacteriota</taxon>
        <taxon>Desulfarculia</taxon>
        <taxon>Desulfarculales</taxon>
        <taxon>Desulfarculaceae</taxon>
        <taxon>Dethiosulfatarculus</taxon>
    </lineage>
</organism>
<feature type="DNA-binding region" description="H-T-H motif" evidence="4">
    <location>
        <begin position="44"/>
        <end position="63"/>
    </location>
</feature>
<dbReference type="InterPro" id="IPR023772">
    <property type="entry name" value="DNA-bd_HTH_TetR-type_CS"/>
</dbReference>
<dbReference type="PROSITE" id="PS01081">
    <property type="entry name" value="HTH_TETR_1"/>
    <property type="match status" value="1"/>
</dbReference>
<comment type="caution">
    <text evidence="7">The sequence shown here is derived from an EMBL/GenBank/DDBJ whole genome shotgun (WGS) entry which is preliminary data.</text>
</comment>
<dbReference type="Gene3D" id="1.10.357.10">
    <property type="entry name" value="Tetracycline Repressor, domain 2"/>
    <property type="match status" value="1"/>
</dbReference>
<dbReference type="RefSeq" id="WP_052515349.1">
    <property type="nucleotide sequence ID" value="NZ_AZAC01000032.1"/>
</dbReference>
<dbReference type="SUPFAM" id="SSF46689">
    <property type="entry name" value="Homeodomain-like"/>
    <property type="match status" value="1"/>
</dbReference>
<dbReference type="AlphaFoldDB" id="A0A0D2J9X3"/>
<feature type="domain" description="HTH tetR-type" evidence="6">
    <location>
        <begin position="21"/>
        <end position="81"/>
    </location>
</feature>
<gene>
    <name evidence="7" type="ORF">X474_19255</name>
</gene>